<dbReference type="KEGG" id="alq:C7Y71_005735"/>
<accession>A0A5P8E6B1</accession>
<protein>
    <submittedName>
        <fullName evidence="1">Uncharacterized protein</fullName>
    </submittedName>
</protein>
<gene>
    <name evidence="1" type="ORF">C7Y71_005735</name>
</gene>
<evidence type="ECO:0000313" key="2">
    <source>
        <dbReference type="Proteomes" id="UP000249375"/>
    </source>
</evidence>
<reference evidence="1 2" key="1">
    <citation type="submission" date="2018-11" db="EMBL/GenBank/DDBJ databases">
        <authorList>
            <person name="Na S.W."/>
            <person name="Baik M."/>
        </authorList>
    </citation>
    <scope>NUCLEOTIDE SEQUENCE [LARGE SCALE GENOMIC DNA]</scope>
    <source>
        <strain evidence="1 2">E39</strain>
    </source>
</reference>
<name>A0A5P8E6B1_9BACT</name>
<dbReference type="AlphaFoldDB" id="A0A5P8E6B1"/>
<sequence>MESKKIYIKPQCRTIPFTFGEFFANTGGDIHGPGGAPPVIDPGGWDTRKLDLDLDMDEGTSSNYWDWNW</sequence>
<proteinExistence type="predicted"/>
<keyword evidence="2" id="KW-1185">Reference proteome</keyword>
<dbReference type="EMBL" id="CP033459">
    <property type="protein sequence ID" value="QFQ12553.1"/>
    <property type="molecule type" value="Genomic_DNA"/>
</dbReference>
<evidence type="ECO:0000313" key="1">
    <source>
        <dbReference type="EMBL" id="QFQ12553.1"/>
    </source>
</evidence>
<organism evidence="1 2">
    <name type="scientific">Pseudoprevotella muciniphila</name>
    <dbReference type="NCBI Taxonomy" id="2133944"/>
    <lineage>
        <taxon>Bacteria</taxon>
        <taxon>Pseudomonadati</taxon>
        <taxon>Bacteroidota</taxon>
        <taxon>Bacteroidia</taxon>
        <taxon>Bacteroidales</taxon>
        <taxon>Prevotellaceae</taxon>
        <taxon>Pseudoprevotella</taxon>
    </lineage>
</organism>
<dbReference type="RefSeq" id="WP_111897420.1">
    <property type="nucleotide sequence ID" value="NZ_CP033459.1"/>
</dbReference>
<dbReference type="Proteomes" id="UP000249375">
    <property type="component" value="Chromosome"/>
</dbReference>